<comment type="similarity">
    <text evidence="2">Belongs to the plant tobamovirus multiplication TOM1 protein family.</text>
</comment>
<dbReference type="PANTHER" id="PTHR31142">
    <property type="entry name" value="TOBAMOVIRUS MULTIPLICATION PROTEIN 1-LIKE ISOFORM X1"/>
    <property type="match status" value="1"/>
</dbReference>
<feature type="transmembrane region" description="Helical" evidence="6">
    <location>
        <begin position="53"/>
        <end position="71"/>
    </location>
</feature>
<evidence type="ECO:0000256" key="1">
    <source>
        <dbReference type="ARBA" id="ARBA00004128"/>
    </source>
</evidence>
<keyword evidence="3 6" id="KW-0812">Transmembrane</keyword>
<dbReference type="GO" id="GO:0005774">
    <property type="term" value="C:vacuolar membrane"/>
    <property type="evidence" value="ECO:0007669"/>
    <property type="project" value="UniProtKB-SubCell"/>
</dbReference>
<evidence type="ECO:0000256" key="6">
    <source>
        <dbReference type="SAM" id="Phobius"/>
    </source>
</evidence>
<feature type="transmembrane region" description="Helical" evidence="6">
    <location>
        <begin position="83"/>
        <end position="107"/>
    </location>
</feature>
<comment type="caution">
    <text evidence="8">The sequence shown here is derived from an EMBL/GenBank/DDBJ whole genome shotgun (WGS) entry which is preliminary data.</text>
</comment>
<feature type="domain" description="THH1/TOM1/TOM3" evidence="7">
    <location>
        <begin position="172"/>
        <end position="315"/>
    </location>
</feature>
<dbReference type="EMBL" id="MVGT01002643">
    <property type="protein sequence ID" value="OVA07084.1"/>
    <property type="molecule type" value="Genomic_DNA"/>
</dbReference>
<dbReference type="PANTHER" id="PTHR31142:SF4">
    <property type="entry name" value="OS01G0751300 PROTEIN"/>
    <property type="match status" value="1"/>
</dbReference>
<dbReference type="InterPro" id="IPR040226">
    <property type="entry name" value="THH1/TOM1/TOM3"/>
</dbReference>
<dbReference type="STRING" id="56857.A0A200Q9H0"/>
<keyword evidence="5 6" id="KW-0472">Membrane</keyword>
<comment type="subcellular location">
    <subcellularLocation>
        <location evidence="1">Vacuole membrane</location>
        <topology evidence="1">Multi-pass membrane protein</topology>
    </subcellularLocation>
</comment>
<protein>
    <recommendedName>
        <fullName evidence="7">THH1/TOM1/TOM3 domain-containing protein</fullName>
    </recommendedName>
</protein>
<name>A0A200Q9H0_MACCD</name>
<feature type="transmembrane region" description="Helical" evidence="6">
    <location>
        <begin position="283"/>
        <end position="306"/>
    </location>
</feature>
<accession>A0A200Q9H0</accession>
<sequence length="406" mass="45300">MFVLEIGHCLPPALVAVNVVIACLDGIIAAIAFSQLMRIHMRTKQLGWTRQKVFHLMIGTSNVGYFVYFVSTLVATCKGWLCWSHACGFILMACPKILFLAAFLLILSFWVDLRHQTNDEDEEDDDNSCREPLLEKRMTKPRSSSMDDLRRCCPFKAIHVGSRQKFVILVVLLIFVIMVAFAVLIWIGMGKNPIDSSLVARVYTDLFAIAVILLAGALAIYGVLLVLKMRKVRSDKASSEMWKVAGLAVVSVVCFTTSAVVALVSNVPLLYHWHPVNVNGVNTALLVILYYFIGSSVPSAFVLWVMREMPPPLADNRQTQSRTVTFINDRPVATHHPQRWTTATSSQNQVLFTAATMMCKVFVRLSDGSKEMIHWLTLIYMMSKSSSQKIPLIISTQAPQAGVSRA</sequence>
<organism evidence="8 9">
    <name type="scientific">Macleaya cordata</name>
    <name type="common">Five-seeded plume-poppy</name>
    <name type="synonym">Bocconia cordata</name>
    <dbReference type="NCBI Taxonomy" id="56857"/>
    <lineage>
        <taxon>Eukaryota</taxon>
        <taxon>Viridiplantae</taxon>
        <taxon>Streptophyta</taxon>
        <taxon>Embryophyta</taxon>
        <taxon>Tracheophyta</taxon>
        <taxon>Spermatophyta</taxon>
        <taxon>Magnoliopsida</taxon>
        <taxon>Ranunculales</taxon>
        <taxon>Papaveraceae</taxon>
        <taxon>Papaveroideae</taxon>
        <taxon>Macleaya</taxon>
    </lineage>
</organism>
<dbReference type="InterPro" id="IPR009457">
    <property type="entry name" value="THH1/TOM1/TOM3_dom"/>
</dbReference>
<feature type="transmembrane region" description="Helical" evidence="6">
    <location>
        <begin position="207"/>
        <end position="227"/>
    </location>
</feature>
<evidence type="ECO:0000256" key="3">
    <source>
        <dbReference type="ARBA" id="ARBA00022692"/>
    </source>
</evidence>
<evidence type="ECO:0000313" key="9">
    <source>
        <dbReference type="Proteomes" id="UP000195402"/>
    </source>
</evidence>
<dbReference type="Pfam" id="PF06454">
    <property type="entry name" value="THH1_TOM1-3_dom"/>
    <property type="match status" value="2"/>
</dbReference>
<proteinExistence type="inferred from homology"/>
<keyword evidence="4 6" id="KW-1133">Transmembrane helix</keyword>
<evidence type="ECO:0000313" key="8">
    <source>
        <dbReference type="EMBL" id="OVA07084.1"/>
    </source>
</evidence>
<feature type="transmembrane region" description="Helical" evidence="6">
    <location>
        <begin position="12"/>
        <end position="33"/>
    </location>
</feature>
<dbReference type="OrthoDB" id="747122at2759"/>
<evidence type="ECO:0000256" key="2">
    <source>
        <dbReference type="ARBA" id="ARBA00006779"/>
    </source>
</evidence>
<dbReference type="FunCoup" id="A0A200Q9H0">
    <property type="interactions" value="1763"/>
</dbReference>
<gene>
    <name evidence="8" type="ORF">BVC80_8141g4</name>
</gene>
<dbReference type="Proteomes" id="UP000195402">
    <property type="component" value="Unassembled WGS sequence"/>
</dbReference>
<evidence type="ECO:0000256" key="4">
    <source>
        <dbReference type="ARBA" id="ARBA00022989"/>
    </source>
</evidence>
<feature type="transmembrane region" description="Helical" evidence="6">
    <location>
        <begin position="247"/>
        <end position="271"/>
    </location>
</feature>
<dbReference type="InParanoid" id="A0A200Q9H0"/>
<evidence type="ECO:0000256" key="5">
    <source>
        <dbReference type="ARBA" id="ARBA00023136"/>
    </source>
</evidence>
<feature type="domain" description="THH1/TOM1/TOM3" evidence="7">
    <location>
        <begin position="17"/>
        <end position="118"/>
    </location>
</feature>
<dbReference type="AlphaFoldDB" id="A0A200Q9H0"/>
<evidence type="ECO:0000259" key="7">
    <source>
        <dbReference type="Pfam" id="PF06454"/>
    </source>
</evidence>
<dbReference type="OMA" id="CERWLCW"/>
<keyword evidence="9" id="KW-1185">Reference proteome</keyword>
<reference evidence="8 9" key="1">
    <citation type="journal article" date="2017" name="Mol. Plant">
        <title>The Genome of Medicinal Plant Macleaya cordata Provides New Insights into Benzylisoquinoline Alkaloids Metabolism.</title>
        <authorList>
            <person name="Liu X."/>
            <person name="Liu Y."/>
            <person name="Huang P."/>
            <person name="Ma Y."/>
            <person name="Qing Z."/>
            <person name="Tang Q."/>
            <person name="Cao H."/>
            <person name="Cheng P."/>
            <person name="Zheng Y."/>
            <person name="Yuan Z."/>
            <person name="Zhou Y."/>
            <person name="Liu J."/>
            <person name="Tang Z."/>
            <person name="Zhuo Y."/>
            <person name="Zhang Y."/>
            <person name="Yu L."/>
            <person name="Huang J."/>
            <person name="Yang P."/>
            <person name="Peng Q."/>
            <person name="Zhang J."/>
            <person name="Jiang W."/>
            <person name="Zhang Z."/>
            <person name="Lin K."/>
            <person name="Ro D.K."/>
            <person name="Chen X."/>
            <person name="Xiong X."/>
            <person name="Shang Y."/>
            <person name="Huang S."/>
            <person name="Zeng J."/>
        </authorList>
    </citation>
    <scope>NUCLEOTIDE SEQUENCE [LARGE SCALE GENOMIC DNA]</scope>
    <source>
        <strain evidence="9">cv. BLH2017</strain>
        <tissue evidence="8">Root</tissue>
    </source>
</reference>
<feature type="transmembrane region" description="Helical" evidence="6">
    <location>
        <begin position="166"/>
        <end position="187"/>
    </location>
</feature>